<name>A0ABT8KP97_9BACT</name>
<dbReference type="Proteomes" id="UP001172082">
    <property type="component" value="Unassembled WGS sequence"/>
</dbReference>
<sequence length="265" mass="30872">MAMKKVIKISFFSFVLTLFISLLGFSQTESVNKNHLGIVFGNSNFHSRDQMLSPLNYRGNNFNTTISYTNRRTKGFHTAEVLFSIGDINTNVDHFTMNGIRTHISYGYRRELSTIKLKNTEIPFFIGGIIKSFLNIKISDNEDAFTWMFVNSLNISIGAEYRNSPRHSFLWQFHFPLISYVLRPPYAGSDEFLVEDPWEFKSSRYGDVAFINKYFMLANILTYQYGLSSRFDLVVKYQFQYHQYDQPRSVKMYVNLVSGGLNFKL</sequence>
<protein>
    <recommendedName>
        <fullName evidence="3">DUF481 domain-containing protein</fullName>
    </recommendedName>
</protein>
<organism evidence="1 2">
    <name type="scientific">Splendidivirga corallicola</name>
    <dbReference type="NCBI Taxonomy" id="3051826"/>
    <lineage>
        <taxon>Bacteria</taxon>
        <taxon>Pseudomonadati</taxon>
        <taxon>Bacteroidota</taxon>
        <taxon>Cytophagia</taxon>
        <taxon>Cytophagales</taxon>
        <taxon>Splendidivirgaceae</taxon>
        <taxon>Splendidivirga</taxon>
    </lineage>
</organism>
<accession>A0ABT8KP97</accession>
<comment type="caution">
    <text evidence="1">The sequence shown here is derived from an EMBL/GenBank/DDBJ whole genome shotgun (WGS) entry which is preliminary data.</text>
</comment>
<proteinExistence type="predicted"/>
<dbReference type="EMBL" id="JAUJEA010000004">
    <property type="protein sequence ID" value="MDN5202546.1"/>
    <property type="molecule type" value="Genomic_DNA"/>
</dbReference>
<keyword evidence="2" id="KW-1185">Reference proteome</keyword>
<reference evidence="1" key="1">
    <citation type="submission" date="2023-06" db="EMBL/GenBank/DDBJ databases">
        <title>Genomic of Parafulvivirga corallium.</title>
        <authorList>
            <person name="Wang G."/>
        </authorList>
    </citation>
    <scope>NUCLEOTIDE SEQUENCE</scope>
    <source>
        <strain evidence="1">BMA10</strain>
    </source>
</reference>
<evidence type="ECO:0008006" key="3">
    <source>
        <dbReference type="Google" id="ProtNLM"/>
    </source>
</evidence>
<gene>
    <name evidence="1" type="ORF">QQ008_14255</name>
</gene>
<evidence type="ECO:0000313" key="1">
    <source>
        <dbReference type="EMBL" id="MDN5202546.1"/>
    </source>
</evidence>
<evidence type="ECO:0000313" key="2">
    <source>
        <dbReference type="Proteomes" id="UP001172082"/>
    </source>
</evidence>
<dbReference type="RefSeq" id="WP_346752570.1">
    <property type="nucleotide sequence ID" value="NZ_JAUJEA010000004.1"/>
</dbReference>